<name>A0A6G1L9F2_9PEZI</name>
<protein>
    <submittedName>
        <fullName evidence="2">Uncharacterized protein</fullName>
    </submittedName>
</protein>
<feature type="compositionally biased region" description="Low complexity" evidence="1">
    <location>
        <begin position="245"/>
        <end position="256"/>
    </location>
</feature>
<dbReference type="OrthoDB" id="10346464at2759"/>
<feature type="region of interest" description="Disordered" evidence="1">
    <location>
        <begin position="298"/>
        <end position="317"/>
    </location>
</feature>
<accession>A0A6G1L9F2</accession>
<feature type="compositionally biased region" description="Polar residues" evidence="1">
    <location>
        <begin position="1"/>
        <end position="15"/>
    </location>
</feature>
<feature type="region of interest" description="Disordered" evidence="1">
    <location>
        <begin position="214"/>
        <end position="283"/>
    </location>
</feature>
<organism evidence="2 3">
    <name type="scientific">Teratosphaeria nubilosa</name>
    <dbReference type="NCBI Taxonomy" id="161662"/>
    <lineage>
        <taxon>Eukaryota</taxon>
        <taxon>Fungi</taxon>
        <taxon>Dikarya</taxon>
        <taxon>Ascomycota</taxon>
        <taxon>Pezizomycotina</taxon>
        <taxon>Dothideomycetes</taxon>
        <taxon>Dothideomycetidae</taxon>
        <taxon>Mycosphaerellales</taxon>
        <taxon>Teratosphaeriaceae</taxon>
        <taxon>Teratosphaeria</taxon>
    </lineage>
</organism>
<dbReference type="Proteomes" id="UP000799436">
    <property type="component" value="Unassembled WGS sequence"/>
</dbReference>
<proteinExistence type="predicted"/>
<feature type="compositionally biased region" description="Basic and acidic residues" evidence="1">
    <location>
        <begin position="142"/>
        <end position="157"/>
    </location>
</feature>
<evidence type="ECO:0000256" key="1">
    <source>
        <dbReference type="SAM" id="MobiDB-lite"/>
    </source>
</evidence>
<feature type="compositionally biased region" description="Polar residues" evidence="1">
    <location>
        <begin position="232"/>
        <end position="244"/>
    </location>
</feature>
<evidence type="ECO:0000313" key="3">
    <source>
        <dbReference type="Proteomes" id="UP000799436"/>
    </source>
</evidence>
<reference evidence="2" key="1">
    <citation type="journal article" date="2020" name="Stud. Mycol.">
        <title>101 Dothideomycetes genomes: a test case for predicting lifestyles and emergence of pathogens.</title>
        <authorList>
            <person name="Haridas S."/>
            <person name="Albert R."/>
            <person name="Binder M."/>
            <person name="Bloem J."/>
            <person name="Labutti K."/>
            <person name="Salamov A."/>
            <person name="Andreopoulos B."/>
            <person name="Baker S."/>
            <person name="Barry K."/>
            <person name="Bills G."/>
            <person name="Bluhm B."/>
            <person name="Cannon C."/>
            <person name="Castanera R."/>
            <person name="Culley D."/>
            <person name="Daum C."/>
            <person name="Ezra D."/>
            <person name="Gonzalez J."/>
            <person name="Henrissat B."/>
            <person name="Kuo A."/>
            <person name="Liang C."/>
            <person name="Lipzen A."/>
            <person name="Lutzoni F."/>
            <person name="Magnuson J."/>
            <person name="Mondo S."/>
            <person name="Nolan M."/>
            <person name="Ohm R."/>
            <person name="Pangilinan J."/>
            <person name="Park H.-J."/>
            <person name="Ramirez L."/>
            <person name="Alfaro M."/>
            <person name="Sun H."/>
            <person name="Tritt A."/>
            <person name="Yoshinaga Y."/>
            <person name="Zwiers L.-H."/>
            <person name="Turgeon B."/>
            <person name="Goodwin S."/>
            <person name="Spatafora J."/>
            <person name="Crous P."/>
            <person name="Grigoriev I."/>
        </authorList>
    </citation>
    <scope>NUCLEOTIDE SEQUENCE</scope>
    <source>
        <strain evidence="2">CBS 116005</strain>
    </source>
</reference>
<keyword evidence="3" id="KW-1185">Reference proteome</keyword>
<gene>
    <name evidence="2" type="ORF">EJ03DRAFT_336062</name>
</gene>
<feature type="compositionally biased region" description="Polar residues" evidence="1">
    <location>
        <begin position="299"/>
        <end position="310"/>
    </location>
</feature>
<feature type="region of interest" description="Disordered" evidence="1">
    <location>
        <begin position="1"/>
        <end position="49"/>
    </location>
</feature>
<feature type="compositionally biased region" description="Low complexity" evidence="1">
    <location>
        <begin position="20"/>
        <end position="34"/>
    </location>
</feature>
<dbReference type="EMBL" id="ML995832">
    <property type="protein sequence ID" value="KAF2769563.1"/>
    <property type="molecule type" value="Genomic_DNA"/>
</dbReference>
<feature type="region of interest" description="Disordered" evidence="1">
    <location>
        <begin position="142"/>
        <end position="180"/>
    </location>
</feature>
<dbReference type="AlphaFoldDB" id="A0A6G1L9F2"/>
<evidence type="ECO:0000313" key="2">
    <source>
        <dbReference type="EMBL" id="KAF2769563.1"/>
    </source>
</evidence>
<sequence length="341" mass="37178">MANLATGLSSVSTEKSGIPTENSSTSSEKSSTSSADRQASGTKRAKGVQALRRATAKLGNQTMGKIRKVIDKVSYDDDSIPAPEDRVFRGGFRNGSQTIGRFVNDLDPVIEAIRIQQNFARRFGYEECPILEEALREVNQRKDLGQRNGAKRGDAKPNSELSEQQEVEWSIGDDKLTPVDDQLPTEAYELQNGVDKAHLLNRSWQILTEDEEDHTPFSLRDTPFSASSSASQCDGSVSTEGRPTSSTISKSSSYGSAAEKVPQAWLRAPTPPPRSSTGRSRSLAHVATQFEAEWKAKTTLASHTSTSSRPATGVDSVVDMTPEQYVPARASWHTCRPKSND</sequence>